<evidence type="ECO:0000256" key="1">
    <source>
        <dbReference type="PROSITE-ProRule" id="PRU00169"/>
    </source>
</evidence>
<dbReference type="PROSITE" id="PS50082">
    <property type="entry name" value="WD_REPEATS_2"/>
    <property type="match status" value="1"/>
</dbReference>
<dbReference type="PROSITE" id="PS50294">
    <property type="entry name" value="WD_REPEATS_REGION"/>
    <property type="match status" value="1"/>
</dbReference>
<dbReference type="SUPFAM" id="SSF52172">
    <property type="entry name" value="CheY-like"/>
    <property type="match status" value="1"/>
</dbReference>
<dbReference type="GO" id="GO:0009640">
    <property type="term" value="P:photomorphogenesis"/>
    <property type="evidence" value="ECO:0007669"/>
    <property type="project" value="InterPro"/>
</dbReference>
<dbReference type="PANTHER" id="PTHR44218">
    <property type="entry name" value="PROTEIN SPA1-RELATED 2"/>
    <property type="match status" value="1"/>
</dbReference>
<evidence type="ECO:0000259" key="4">
    <source>
        <dbReference type="PROSITE" id="PS50110"/>
    </source>
</evidence>
<dbReference type="InterPro" id="IPR001789">
    <property type="entry name" value="Sig_transdc_resp-reg_receiver"/>
</dbReference>
<dbReference type="Proteomes" id="UP000028924">
    <property type="component" value="Unassembled WGS sequence"/>
</dbReference>
<dbReference type="eggNOG" id="KOG1601">
    <property type="taxonomic scope" value="Eukaryota"/>
</dbReference>
<dbReference type="EMBL" id="GDKF01010269">
    <property type="protein sequence ID" value="JAT68353.1"/>
    <property type="molecule type" value="Transcribed_RNA"/>
</dbReference>
<dbReference type="AlphaFoldDB" id="A0A087SCI2"/>
<dbReference type="InterPro" id="IPR011006">
    <property type="entry name" value="CheY-like_superfamily"/>
</dbReference>
<evidence type="ECO:0000256" key="2">
    <source>
        <dbReference type="PROSITE-ProRule" id="PRU00221"/>
    </source>
</evidence>
<dbReference type="Gene3D" id="2.130.10.10">
    <property type="entry name" value="YVTN repeat-like/Quinoprotein amine dehydrogenase"/>
    <property type="match status" value="1"/>
</dbReference>
<keyword evidence="2" id="KW-0853">WD repeat</keyword>
<evidence type="ECO:0000313" key="7">
    <source>
        <dbReference type="Proteomes" id="UP000028924"/>
    </source>
</evidence>
<gene>
    <name evidence="6" type="ORF">F751_1132</name>
    <name evidence="5" type="ORF">g.12633</name>
</gene>
<dbReference type="InterPro" id="IPR015943">
    <property type="entry name" value="WD40/YVTN_repeat-like_dom_sf"/>
</dbReference>
<dbReference type="SMART" id="SM00448">
    <property type="entry name" value="REC"/>
    <property type="match status" value="1"/>
</dbReference>
<name>A0A087SCI2_AUXPR</name>
<feature type="region of interest" description="Disordered" evidence="3">
    <location>
        <begin position="305"/>
        <end position="347"/>
    </location>
</feature>
<dbReference type="SMART" id="SM00320">
    <property type="entry name" value="WD40"/>
    <property type="match status" value="6"/>
</dbReference>
<dbReference type="InterPro" id="IPR036322">
    <property type="entry name" value="WD40_repeat_dom_sf"/>
</dbReference>
<reference evidence="5" key="2">
    <citation type="submission" date="2015-08" db="EMBL/GenBank/DDBJ databases">
        <authorList>
            <person name="Babu N.S."/>
            <person name="Beckwith C.J."/>
            <person name="Beseler K.G."/>
            <person name="Brison A."/>
            <person name="Carone J.V."/>
            <person name="Caskin T.P."/>
            <person name="Diamond M."/>
            <person name="Durham M.E."/>
            <person name="Foxe J.M."/>
            <person name="Go M."/>
            <person name="Henderson B.A."/>
            <person name="Jones I.B."/>
            <person name="McGettigan J.A."/>
            <person name="Micheletti S.J."/>
            <person name="Nasrallah M.E."/>
            <person name="Ortiz D."/>
            <person name="Piller C.R."/>
            <person name="Privatt S.R."/>
            <person name="Schneider S.L."/>
            <person name="Sharp S."/>
            <person name="Smith T.C."/>
            <person name="Stanton J.D."/>
            <person name="Ullery H.E."/>
            <person name="Wilson R.J."/>
            <person name="Serrano M.G."/>
            <person name="Buck G."/>
            <person name="Lee V."/>
            <person name="Wang Y."/>
            <person name="Carvalho R."/>
            <person name="Voegtly L."/>
            <person name="Shi R."/>
            <person name="Duckworth R."/>
            <person name="Johnson A."/>
            <person name="Loviza R."/>
            <person name="Walstead R."/>
            <person name="Shah Z."/>
            <person name="Kiflezghi M."/>
            <person name="Wade K."/>
            <person name="Ball S.L."/>
            <person name="Bradley K.W."/>
            <person name="Asai D.J."/>
            <person name="Bowman C.A."/>
            <person name="Russell D.A."/>
            <person name="Pope W.H."/>
            <person name="Jacobs-Sera D."/>
            <person name="Hendrix R.W."/>
            <person name="Hatfull G.F."/>
        </authorList>
    </citation>
    <scope>NUCLEOTIDE SEQUENCE</scope>
</reference>
<dbReference type="Gene3D" id="3.40.50.2300">
    <property type="match status" value="1"/>
</dbReference>
<dbReference type="KEGG" id="apro:F751_1132"/>
<dbReference type="Pfam" id="PF00072">
    <property type="entry name" value="Response_reg"/>
    <property type="match status" value="1"/>
</dbReference>
<dbReference type="GO" id="GO:0000160">
    <property type="term" value="P:phosphorelay signal transduction system"/>
    <property type="evidence" value="ECO:0007669"/>
    <property type="project" value="InterPro"/>
</dbReference>
<dbReference type="RefSeq" id="XP_011396306.1">
    <property type="nucleotide sequence ID" value="XM_011398004.1"/>
</dbReference>
<dbReference type="SUPFAM" id="SSF50978">
    <property type="entry name" value="WD40 repeat-like"/>
    <property type="match status" value="1"/>
</dbReference>
<dbReference type="Pfam" id="PF00400">
    <property type="entry name" value="WD40"/>
    <property type="match status" value="2"/>
</dbReference>
<accession>A0A087SCI2</accession>
<reference evidence="6 7" key="1">
    <citation type="journal article" date="2014" name="BMC Genomics">
        <title>Oil accumulation mechanisms of the oleaginous microalga Chlorella protothecoides revealed through its genome, transcriptomes, and proteomes.</title>
        <authorList>
            <person name="Gao C."/>
            <person name="Wang Y."/>
            <person name="Shen Y."/>
            <person name="Yan D."/>
            <person name="He X."/>
            <person name="Dai J."/>
            <person name="Wu Q."/>
        </authorList>
    </citation>
    <scope>NUCLEOTIDE SEQUENCE [LARGE SCALE GENOMIC DNA]</scope>
    <source>
        <strain evidence="6 7">0710</strain>
    </source>
</reference>
<dbReference type="InterPro" id="IPR001680">
    <property type="entry name" value="WD40_rpt"/>
</dbReference>
<dbReference type="EMBL" id="KL662090">
    <property type="protein sequence ID" value="KFM23436.1"/>
    <property type="molecule type" value="Genomic_DNA"/>
</dbReference>
<protein>
    <submittedName>
        <fullName evidence="6">Protein SUPPRESSOR OF PHYA-105 1</fullName>
    </submittedName>
</protein>
<sequence length="722" mass="76608">MLLGSVPSLTTHHALEETPMLGRLGPQDVNVLVVDDDDTSRTIVSAVLRGCSYRVRTAGSGAEAIELLQNEAPDTFHLVLSDVRMPEITGLDLLSFMQQDATLCSMPVILMSGMETEGLVHAAVASGADEYLSKPVTRKEAALMWQHVLRRRAGGRPRVPSQGTASSSLPSAVGLDASGNGVVSSVSPPQEPAAGSTQGLLADPLPSTVFKYCDAGQHPTLGAAASLSSIPRRPSDASQAMVDVGSAAARAAPPLPFAAGARRGAPTATKGDVLEVLCALRRTQRAAAGRLRRRLETVARDLEAAKEEAGRRWPQAGEEDAMQTAAPPAKRRAVQASDARPGAGGDRVVPGSEIVDQAMEQLQDLYFQDVAKADIAGSHSEDLSKFAQDLAELTRCSNLEPVATLNSGHLGGTAEVICAAAFDAYEEHFASVGVSRVIRVYDFHALLANPSALQYPILQLHTRSRLSSLSWNSYLPGRLLTADFDGGVQLWDVGTGADLNFFEEHSRRVWSVDFSRTDPSRFATAGDDACVRLWSTGDETSVATINVPAPACCIEHRPDDNTQIAVGCADERAYIYDLRATQAPLAVLRGASRAVSYVRWSGPDRLLAASTDSAVRLWQDPGGAGADAAAQRPAAVYRGHANQRGFVGLDARPDGRFVVGSETNAVYAFSRGLPFHTACHSLEGGDAPGQRTAFTTSVALARRSRHCLVANSRGVLQVLLQS</sequence>
<organism evidence="6 7">
    <name type="scientific">Auxenochlorella protothecoides</name>
    <name type="common">Green microalga</name>
    <name type="synonym">Chlorella protothecoides</name>
    <dbReference type="NCBI Taxonomy" id="3075"/>
    <lineage>
        <taxon>Eukaryota</taxon>
        <taxon>Viridiplantae</taxon>
        <taxon>Chlorophyta</taxon>
        <taxon>core chlorophytes</taxon>
        <taxon>Trebouxiophyceae</taxon>
        <taxon>Chlorellales</taxon>
        <taxon>Chlorellaceae</taxon>
        <taxon>Auxenochlorella</taxon>
    </lineage>
</organism>
<feature type="modified residue" description="4-aspartylphosphate" evidence="1">
    <location>
        <position position="82"/>
    </location>
</feature>
<keyword evidence="7" id="KW-1185">Reference proteome</keyword>
<dbReference type="OrthoDB" id="273771at2759"/>
<dbReference type="STRING" id="3075.A0A087SCI2"/>
<dbReference type="CDD" id="cd00156">
    <property type="entry name" value="REC"/>
    <property type="match status" value="1"/>
</dbReference>
<feature type="repeat" description="WD" evidence="2">
    <location>
        <begin position="502"/>
        <end position="544"/>
    </location>
</feature>
<dbReference type="InterPro" id="IPR044630">
    <property type="entry name" value="SPA1/2/3/4"/>
</dbReference>
<evidence type="ECO:0000313" key="6">
    <source>
        <dbReference type="EMBL" id="KFM23436.1"/>
    </source>
</evidence>
<evidence type="ECO:0000313" key="5">
    <source>
        <dbReference type="EMBL" id="JAT68353.1"/>
    </source>
</evidence>
<dbReference type="PROSITE" id="PS50110">
    <property type="entry name" value="RESPONSE_REGULATORY"/>
    <property type="match status" value="1"/>
</dbReference>
<dbReference type="PANTHER" id="PTHR44218:SF6">
    <property type="entry name" value="PROTEIN SUPPRESSOR OF PHYA-105 1"/>
    <property type="match status" value="1"/>
</dbReference>
<feature type="region of interest" description="Disordered" evidence="3">
    <location>
        <begin position="180"/>
        <end position="200"/>
    </location>
</feature>
<dbReference type="GeneID" id="23612523"/>
<evidence type="ECO:0000256" key="3">
    <source>
        <dbReference type="SAM" id="MobiDB-lite"/>
    </source>
</evidence>
<proteinExistence type="predicted"/>
<feature type="domain" description="Response regulatory" evidence="4">
    <location>
        <begin position="30"/>
        <end position="149"/>
    </location>
</feature>
<keyword evidence="1" id="KW-0597">Phosphoprotein</keyword>